<dbReference type="InterPro" id="IPR035968">
    <property type="entry name" value="ATP_synth_F1_ATPase_gsu"/>
</dbReference>
<dbReference type="PROSITE" id="PS00153">
    <property type="entry name" value="ATPASE_GAMMA"/>
    <property type="match status" value="1"/>
</dbReference>
<dbReference type="PANTHER" id="PTHR11693:SF22">
    <property type="entry name" value="ATP SYNTHASE SUBUNIT GAMMA, MITOCHONDRIAL"/>
    <property type="match status" value="1"/>
</dbReference>
<evidence type="ECO:0000256" key="4">
    <source>
        <dbReference type="ARBA" id="ARBA00022781"/>
    </source>
</evidence>
<dbReference type="Gene3D" id="3.40.1380.10">
    <property type="match status" value="1"/>
</dbReference>
<protein>
    <recommendedName>
        <fullName evidence="11">ATP synthase subunit gamma</fullName>
    </recommendedName>
</protein>
<dbReference type="FunFam" id="3.40.1380.10:FF:000003">
    <property type="entry name" value="ATP synthase subunit gamma"/>
    <property type="match status" value="1"/>
</dbReference>
<evidence type="ECO:0000256" key="11">
    <source>
        <dbReference type="RuleBase" id="RU004001"/>
    </source>
</evidence>
<comment type="subunit">
    <text evidence="11">F-type ATPases have 2 components, CF(1) - the catalytic core - and CF(0) - the membrane proton channel. CF(1) and CF(0) have multiple subunits.</text>
</comment>
<evidence type="ECO:0000256" key="7">
    <source>
        <dbReference type="ARBA" id="ARBA00023128"/>
    </source>
</evidence>
<dbReference type="PIRSF" id="PIRSF039089">
    <property type="entry name" value="ATP_synthase_gamma"/>
    <property type="match status" value="1"/>
</dbReference>
<evidence type="ECO:0000256" key="5">
    <source>
        <dbReference type="ARBA" id="ARBA00022792"/>
    </source>
</evidence>
<dbReference type="NCBIfam" id="TIGR01146">
    <property type="entry name" value="ATPsyn_F1gamma"/>
    <property type="match status" value="1"/>
</dbReference>
<evidence type="ECO:0000256" key="2">
    <source>
        <dbReference type="ARBA" id="ARBA00007681"/>
    </source>
</evidence>
<evidence type="ECO:0000256" key="10">
    <source>
        <dbReference type="ARBA" id="ARBA00023310"/>
    </source>
</evidence>
<dbReference type="Gene3D" id="1.10.287.80">
    <property type="entry name" value="ATP synthase, gamma subunit, helix hairpin domain"/>
    <property type="match status" value="1"/>
</dbReference>
<evidence type="ECO:0000256" key="3">
    <source>
        <dbReference type="ARBA" id="ARBA00022448"/>
    </source>
</evidence>
<dbReference type="PRINTS" id="PR00126">
    <property type="entry name" value="ATPASEGAMMA"/>
</dbReference>
<dbReference type="FunFam" id="1.10.287.80:FF:000001">
    <property type="entry name" value="ATP synthase gamma chain"/>
    <property type="match status" value="1"/>
</dbReference>
<evidence type="ECO:0000256" key="6">
    <source>
        <dbReference type="ARBA" id="ARBA00023065"/>
    </source>
</evidence>
<keyword evidence="8" id="KW-0472">Membrane</keyword>
<sequence>MFATRAAQPTASVLSAGIQTRNMGTLREIQIRLNSIKNIGKITKSMKMIASTKVSKAQRAMEQARIYGSSSASIYENAKTASLETESHAFIVSSSDRGLCGGIHSSVAKATRRLIDAEGSDAHSSVIVLGDKAKNQMSRTNRDDIQLSFNQIGKSIPTFAEASAAADTIFTSGVKFDNATIIYNKFMSAISYEATPLRNYSIESLKASENFAAYELDDEVLQNYNEFLFANNIYWALVEGHASEMSAKRTAMENATKNAGDMVDRLTMTYNRTRQAAITSELVDIITGASAL</sequence>
<organism evidence="12 13">
    <name type="scientific">Mortierella polycephala</name>
    <dbReference type="NCBI Taxonomy" id="41804"/>
    <lineage>
        <taxon>Eukaryota</taxon>
        <taxon>Fungi</taxon>
        <taxon>Fungi incertae sedis</taxon>
        <taxon>Mucoromycota</taxon>
        <taxon>Mortierellomycotina</taxon>
        <taxon>Mortierellomycetes</taxon>
        <taxon>Mortierellales</taxon>
        <taxon>Mortierellaceae</taxon>
        <taxon>Mortierella</taxon>
    </lineage>
</organism>
<reference evidence="12" key="1">
    <citation type="journal article" date="2020" name="Fungal Divers.">
        <title>Resolving the Mortierellaceae phylogeny through synthesis of multi-gene phylogenetics and phylogenomics.</title>
        <authorList>
            <person name="Vandepol N."/>
            <person name="Liber J."/>
            <person name="Desiro A."/>
            <person name="Na H."/>
            <person name="Kennedy M."/>
            <person name="Barry K."/>
            <person name="Grigoriev I.V."/>
            <person name="Miller A.N."/>
            <person name="O'Donnell K."/>
            <person name="Stajich J.E."/>
            <person name="Bonito G."/>
        </authorList>
    </citation>
    <scope>NUCLEOTIDE SEQUENCE</scope>
    <source>
        <strain evidence="12">KOD948</strain>
    </source>
</reference>
<dbReference type="CDD" id="cd12151">
    <property type="entry name" value="F1-ATPase_gamma"/>
    <property type="match status" value="1"/>
</dbReference>
<comment type="caution">
    <text evidence="12">The sequence shown here is derived from an EMBL/GenBank/DDBJ whole genome shotgun (WGS) entry which is preliminary data.</text>
</comment>
<evidence type="ECO:0000256" key="9">
    <source>
        <dbReference type="ARBA" id="ARBA00023196"/>
    </source>
</evidence>
<dbReference type="OrthoDB" id="239812at2759"/>
<dbReference type="GO" id="GO:0046933">
    <property type="term" value="F:proton-transporting ATP synthase activity, rotational mechanism"/>
    <property type="evidence" value="ECO:0007669"/>
    <property type="project" value="InterPro"/>
</dbReference>
<keyword evidence="5" id="KW-0999">Mitochondrion inner membrane</keyword>
<gene>
    <name evidence="12" type="primary">ATP3_2</name>
    <name evidence="12" type="ORF">BG011_000606</name>
</gene>
<name>A0A9P6QB60_9FUNG</name>
<dbReference type="InterPro" id="IPR023632">
    <property type="entry name" value="ATP_synth_F1_gsu_CS"/>
</dbReference>
<keyword evidence="7" id="KW-0496">Mitochondrion</keyword>
<keyword evidence="9 11" id="KW-0139">CF(1)</keyword>
<dbReference type="GO" id="GO:0045259">
    <property type="term" value="C:proton-transporting ATP synthase complex"/>
    <property type="evidence" value="ECO:0007669"/>
    <property type="project" value="UniProtKB-KW"/>
</dbReference>
<dbReference type="EMBL" id="JAAAJA010000113">
    <property type="protein sequence ID" value="KAG0261843.1"/>
    <property type="molecule type" value="Genomic_DNA"/>
</dbReference>
<dbReference type="Proteomes" id="UP000726737">
    <property type="component" value="Unassembled WGS sequence"/>
</dbReference>
<dbReference type="AlphaFoldDB" id="A0A9P6QB60"/>
<accession>A0A9P6QB60</accession>
<keyword evidence="13" id="KW-1185">Reference proteome</keyword>
<evidence type="ECO:0000256" key="8">
    <source>
        <dbReference type="ARBA" id="ARBA00023136"/>
    </source>
</evidence>
<evidence type="ECO:0000313" key="12">
    <source>
        <dbReference type="EMBL" id="KAG0261843.1"/>
    </source>
</evidence>
<comment type="subcellular location">
    <subcellularLocation>
        <location evidence="1">Mitochondrion inner membrane</location>
        <topology evidence="1">Peripheral membrane protein</topology>
    </subcellularLocation>
</comment>
<proteinExistence type="inferred from homology"/>
<keyword evidence="10 11" id="KW-0066">ATP synthesis</keyword>
<keyword evidence="4 11" id="KW-0375">Hydrogen ion transport</keyword>
<dbReference type="PANTHER" id="PTHR11693">
    <property type="entry name" value="ATP SYNTHASE GAMMA CHAIN"/>
    <property type="match status" value="1"/>
</dbReference>
<comment type="similarity">
    <text evidence="2 11">Belongs to the ATPase gamma chain family.</text>
</comment>
<dbReference type="GO" id="GO:0005743">
    <property type="term" value="C:mitochondrial inner membrane"/>
    <property type="evidence" value="ECO:0007669"/>
    <property type="project" value="UniProtKB-SubCell"/>
</dbReference>
<dbReference type="InterPro" id="IPR000131">
    <property type="entry name" value="ATP_synth_F1_gsu"/>
</dbReference>
<dbReference type="SUPFAM" id="SSF52943">
    <property type="entry name" value="ATP synthase (F1-ATPase), gamma subunit"/>
    <property type="match status" value="1"/>
</dbReference>
<evidence type="ECO:0000313" key="13">
    <source>
        <dbReference type="Proteomes" id="UP000726737"/>
    </source>
</evidence>
<evidence type="ECO:0000256" key="1">
    <source>
        <dbReference type="ARBA" id="ARBA00004637"/>
    </source>
</evidence>
<keyword evidence="3 11" id="KW-0813">Transport</keyword>
<dbReference type="Pfam" id="PF00231">
    <property type="entry name" value="ATP-synt"/>
    <property type="match status" value="1"/>
</dbReference>
<keyword evidence="6 11" id="KW-0406">Ion transport</keyword>